<reference evidence="2 3" key="1">
    <citation type="submission" date="2023-01" db="EMBL/GenBank/DDBJ databases">
        <title>Bacillus changyiensis sp. nov., isolated from a coastal deposit.</title>
        <authorList>
            <person name="Xiao G."/>
            <person name="Lai Q."/>
            <person name="Hu Z."/>
            <person name="Shao Z."/>
        </authorList>
    </citation>
    <scope>NUCLEOTIDE SEQUENCE [LARGE SCALE GENOMIC DNA]</scope>
    <source>
        <strain evidence="2 3">CLL-7-23</strain>
    </source>
</reference>
<dbReference type="Proteomes" id="UP001211894">
    <property type="component" value="Unassembled WGS sequence"/>
</dbReference>
<evidence type="ECO:0000256" key="1">
    <source>
        <dbReference type="HAMAP-Rule" id="MF_01575"/>
    </source>
</evidence>
<dbReference type="SUPFAM" id="SSF102405">
    <property type="entry name" value="MCP/YpsA-like"/>
    <property type="match status" value="1"/>
</dbReference>
<dbReference type="RefSeq" id="WP_271339598.1">
    <property type="nucleotide sequence ID" value="NZ_JAQKAB010000002.1"/>
</dbReference>
<name>A0ABT4X0C5_9BACI</name>
<comment type="similarity">
    <text evidence="1">Belongs to the UPF0398 family.</text>
</comment>
<organism evidence="2 3">
    <name type="scientific">Bacillus changyiensis</name>
    <dbReference type="NCBI Taxonomy" id="3004103"/>
    <lineage>
        <taxon>Bacteria</taxon>
        <taxon>Bacillati</taxon>
        <taxon>Bacillota</taxon>
        <taxon>Bacilli</taxon>
        <taxon>Bacillales</taxon>
        <taxon>Bacillaceae</taxon>
        <taxon>Bacillus</taxon>
    </lineage>
</organism>
<proteinExistence type="inferred from homology"/>
<gene>
    <name evidence="2" type="ORF">PJ311_03850</name>
</gene>
<dbReference type="InterPro" id="IPR010697">
    <property type="entry name" value="YspA"/>
</dbReference>
<dbReference type="EMBL" id="JAQKAB010000002">
    <property type="protein sequence ID" value="MDA7025745.1"/>
    <property type="molecule type" value="Genomic_DNA"/>
</dbReference>
<dbReference type="PANTHER" id="PTHR38440">
    <property type="entry name" value="UPF0398 PROTEIN YPSA"/>
    <property type="match status" value="1"/>
</dbReference>
<sequence length="185" mass="21576">MKVLAVTGYKPFEIGIFKHDDQALFYIKKALENRILTLLDEGLEWILVSGQLGTEMWAAETVFSLQEEHPELKVAVITPFTCQEKNWNEVNKERYKAVLAQSDYTESLTHRPYESPLQFKQKNRFFIEKSDALLILYDEEIEGSPIYMMNEAKKAQEKRDYPIFTITMDDLRMTVEDVSFSGESE</sequence>
<keyword evidence="3" id="KW-1185">Reference proteome</keyword>
<dbReference type="NCBIfam" id="NF010181">
    <property type="entry name" value="PRK13660.1"/>
    <property type="match status" value="1"/>
</dbReference>
<protein>
    <recommendedName>
        <fullName evidence="1">UPF0398 protein PJ311_03850</fullName>
    </recommendedName>
</protein>
<dbReference type="HAMAP" id="MF_01575">
    <property type="entry name" value="UPF0398"/>
    <property type="match status" value="1"/>
</dbReference>
<dbReference type="Pfam" id="PF06908">
    <property type="entry name" value="YpsA"/>
    <property type="match status" value="1"/>
</dbReference>
<dbReference type="PIRSF" id="PIRSF021290">
    <property type="entry name" value="DUF1273"/>
    <property type="match status" value="1"/>
</dbReference>
<dbReference type="PANTHER" id="PTHR38440:SF1">
    <property type="entry name" value="UPF0398 PROTEIN SPR0331"/>
    <property type="match status" value="1"/>
</dbReference>
<comment type="caution">
    <text evidence="2">The sequence shown here is derived from an EMBL/GenBank/DDBJ whole genome shotgun (WGS) entry which is preliminary data.</text>
</comment>
<dbReference type="Gene3D" id="3.40.50.450">
    <property type="match status" value="1"/>
</dbReference>
<evidence type="ECO:0000313" key="2">
    <source>
        <dbReference type="EMBL" id="MDA7025745.1"/>
    </source>
</evidence>
<accession>A0ABT4X0C5</accession>
<evidence type="ECO:0000313" key="3">
    <source>
        <dbReference type="Proteomes" id="UP001211894"/>
    </source>
</evidence>